<dbReference type="PRINTS" id="PR00509">
    <property type="entry name" value="PGMPMM"/>
</dbReference>
<reference evidence="19 20" key="1">
    <citation type="submission" date="2015-10" db="EMBL/GenBank/DDBJ databases">
        <title>Erysipelothrix larvae sp. LV19 isolated from the larval gut of the rhinoceros beetle, Trypoxylus dichotomus.</title>
        <authorList>
            <person name="Lim S."/>
            <person name="Kim B.-C."/>
        </authorList>
    </citation>
    <scope>NUCLEOTIDE SEQUENCE [LARGE SCALE GENOMIC DNA]</scope>
    <source>
        <strain evidence="19 20">LV19</strain>
    </source>
</reference>
<evidence type="ECO:0000256" key="13">
    <source>
        <dbReference type="ARBA" id="ARBA00041467"/>
    </source>
</evidence>
<dbReference type="Pfam" id="PF02880">
    <property type="entry name" value="PGM_PMM_III"/>
    <property type="match status" value="1"/>
</dbReference>
<evidence type="ECO:0000256" key="8">
    <source>
        <dbReference type="ARBA" id="ARBA00022723"/>
    </source>
</evidence>
<comment type="catalytic activity">
    <reaction evidence="1">
        <text>alpha-D-glucose 1-phosphate = alpha-D-glucose 6-phosphate</text>
        <dbReference type="Rhea" id="RHEA:23536"/>
        <dbReference type="ChEBI" id="CHEBI:58225"/>
        <dbReference type="ChEBI" id="CHEBI:58601"/>
        <dbReference type="EC" id="5.4.2.2"/>
    </reaction>
</comment>
<proteinExistence type="inferred from homology"/>
<evidence type="ECO:0000259" key="15">
    <source>
        <dbReference type="Pfam" id="PF00408"/>
    </source>
</evidence>
<dbReference type="KEGG" id="erl:AOC36_08850"/>
<dbReference type="FunFam" id="3.40.120.10:FF:000028">
    <property type="entry name" value="GlcNAc phosphomutase"/>
    <property type="match status" value="1"/>
</dbReference>
<evidence type="ECO:0000256" key="10">
    <source>
        <dbReference type="ARBA" id="ARBA00023235"/>
    </source>
</evidence>
<evidence type="ECO:0000256" key="2">
    <source>
        <dbReference type="ARBA" id="ARBA00001946"/>
    </source>
</evidence>
<feature type="domain" description="Alpha-D-phosphohexomutase C-terminal" evidence="15">
    <location>
        <begin position="416"/>
        <end position="456"/>
    </location>
</feature>
<dbReference type="SUPFAM" id="SSF53738">
    <property type="entry name" value="Phosphoglucomutase, first 3 domains"/>
    <property type="match status" value="2"/>
</dbReference>
<comment type="pathway">
    <text evidence="4">Lipid metabolism.</text>
</comment>
<dbReference type="InterPro" id="IPR016055">
    <property type="entry name" value="A-D-PHexomutase_a/b/a-I/II/III"/>
</dbReference>
<dbReference type="Pfam" id="PF00408">
    <property type="entry name" value="PGM_PMM_IV"/>
    <property type="match status" value="1"/>
</dbReference>
<comment type="pathway">
    <text evidence="3">Glycolipid metabolism; diglucosyl-diacylglycerol biosynthesis.</text>
</comment>
<dbReference type="InterPro" id="IPR005845">
    <property type="entry name" value="A-D-PHexomutase_a/b/a-II"/>
</dbReference>
<dbReference type="InterPro" id="IPR036900">
    <property type="entry name" value="A-D-PHexomutase_C_sf"/>
</dbReference>
<dbReference type="GO" id="GO:0005975">
    <property type="term" value="P:carbohydrate metabolic process"/>
    <property type="evidence" value="ECO:0007669"/>
    <property type="project" value="InterPro"/>
</dbReference>
<evidence type="ECO:0000256" key="14">
    <source>
        <dbReference type="RuleBase" id="RU004326"/>
    </source>
</evidence>
<dbReference type="Pfam" id="PF02878">
    <property type="entry name" value="PGM_PMM_I"/>
    <property type="match status" value="1"/>
</dbReference>
<dbReference type="EMBL" id="CP013213">
    <property type="protein sequence ID" value="AMC94092.1"/>
    <property type="molecule type" value="Genomic_DNA"/>
</dbReference>
<gene>
    <name evidence="19" type="ORF">AOC36_08850</name>
</gene>
<evidence type="ECO:0000313" key="20">
    <source>
        <dbReference type="Proteomes" id="UP000063781"/>
    </source>
</evidence>
<evidence type="ECO:0000256" key="6">
    <source>
        <dbReference type="ARBA" id="ARBA00012728"/>
    </source>
</evidence>
<dbReference type="Gene3D" id="3.30.310.50">
    <property type="entry name" value="Alpha-D-phosphohexomutase, C-terminal domain"/>
    <property type="match status" value="1"/>
</dbReference>
<dbReference type="GO" id="GO:0004614">
    <property type="term" value="F:phosphoglucomutase activity"/>
    <property type="evidence" value="ECO:0007669"/>
    <property type="project" value="UniProtKB-EC"/>
</dbReference>
<dbReference type="PANTHER" id="PTHR45745:SF1">
    <property type="entry name" value="PHOSPHOGLUCOMUTASE 2B-RELATED"/>
    <property type="match status" value="1"/>
</dbReference>
<feature type="domain" description="Alpha-D-phosphohexomutase alpha/beta/alpha" evidence="16">
    <location>
        <begin position="2"/>
        <end position="130"/>
    </location>
</feature>
<evidence type="ECO:0000256" key="4">
    <source>
        <dbReference type="ARBA" id="ARBA00005189"/>
    </source>
</evidence>
<sequence length="464" mass="51835">MIQFGTGGWRAIIGDGFTKENVQKLAQSVIPELNNKKAVVIGYDRRFLSDIASKWLAEVFIGNHVKVYFMNAAAPTPLVMFAAMKYDVDYSFSITASHNPAVYNGIKIFTKGGRDATEKVTQKLSQNLEHLAPVQSMDFDKGLKEGRVEIIQPKNEYIDHILNFIDGDTIRKRNLRILVDTMHGVSKTTLSIILNTVRCDVDIINDRHDTLFGGKLPAPTSQTLNKLSDMVKENHYDLGIATDGDADRIGIVDEYGNYIHPNLLISLIYQYLLEEKGWKGPVVRNLSTTHLLDRIAKEHGEKCIETPVGFKHISSAMQQHQAIIGGESSGGLTIRGHINGKDGILAASILVEMIAVTNKTIHELVKDLYARYGSCYNEERDYSFSNEKKNALIHTLFELKEIPTMPLPIKTVSYLDGLKIVFEDDSWVSARFSGTEPLLRIFAEAGSKETVDSLVKTMEGFLQL</sequence>
<dbReference type="Proteomes" id="UP000063781">
    <property type="component" value="Chromosome"/>
</dbReference>
<dbReference type="AlphaFoldDB" id="A0A0X8H0Z6"/>
<dbReference type="InterPro" id="IPR005841">
    <property type="entry name" value="Alpha-D-phosphohexomutase_SF"/>
</dbReference>
<keyword evidence="20" id="KW-1185">Reference proteome</keyword>
<evidence type="ECO:0000256" key="7">
    <source>
        <dbReference type="ARBA" id="ARBA00022553"/>
    </source>
</evidence>
<dbReference type="InterPro" id="IPR005843">
    <property type="entry name" value="A-D-PHexomutase_C"/>
</dbReference>
<dbReference type="GO" id="GO:0006166">
    <property type="term" value="P:purine ribonucleoside salvage"/>
    <property type="evidence" value="ECO:0007669"/>
    <property type="project" value="TreeGrafter"/>
</dbReference>
<comment type="cofactor">
    <cofactor evidence="2">
        <name>Mg(2+)</name>
        <dbReference type="ChEBI" id="CHEBI:18420"/>
    </cofactor>
</comment>
<evidence type="ECO:0000256" key="5">
    <source>
        <dbReference type="ARBA" id="ARBA00010231"/>
    </source>
</evidence>
<dbReference type="Gene3D" id="3.40.120.10">
    <property type="entry name" value="Alpha-D-Glucose-1,6-Bisphosphate, subunit A, domain 3"/>
    <property type="match status" value="3"/>
</dbReference>
<dbReference type="RefSeq" id="WP_067633471.1">
    <property type="nucleotide sequence ID" value="NZ_CP013213.1"/>
</dbReference>
<protein>
    <recommendedName>
        <fullName evidence="11">Phosphoglucomutase</fullName>
        <ecNumber evidence="6">5.4.2.2</ecNumber>
    </recommendedName>
    <alternativeName>
        <fullName evidence="13">Alpha-phosphoglucomutase</fullName>
    </alternativeName>
    <alternativeName>
        <fullName evidence="12">Glucose phosphomutase</fullName>
    </alternativeName>
</protein>
<evidence type="ECO:0000256" key="11">
    <source>
        <dbReference type="ARBA" id="ARBA00039995"/>
    </source>
</evidence>
<evidence type="ECO:0000256" key="1">
    <source>
        <dbReference type="ARBA" id="ARBA00000443"/>
    </source>
</evidence>
<dbReference type="InterPro" id="IPR005844">
    <property type="entry name" value="A-D-PHexomutase_a/b/a-I"/>
</dbReference>
<keyword evidence="10" id="KW-0413">Isomerase</keyword>
<dbReference type="InterPro" id="IPR005846">
    <property type="entry name" value="A-D-PHexomutase_a/b/a-III"/>
</dbReference>
<keyword evidence="9 14" id="KW-0460">Magnesium</keyword>
<dbReference type="CDD" id="cd05800">
    <property type="entry name" value="PGM_like2"/>
    <property type="match status" value="1"/>
</dbReference>
<evidence type="ECO:0000259" key="16">
    <source>
        <dbReference type="Pfam" id="PF02878"/>
    </source>
</evidence>
<keyword evidence="8 14" id="KW-0479">Metal-binding</keyword>
<dbReference type="PROSITE" id="PS00710">
    <property type="entry name" value="PGM_PMM"/>
    <property type="match status" value="1"/>
</dbReference>
<dbReference type="GO" id="GO:0000287">
    <property type="term" value="F:magnesium ion binding"/>
    <property type="evidence" value="ECO:0007669"/>
    <property type="project" value="InterPro"/>
</dbReference>
<dbReference type="EC" id="5.4.2.2" evidence="6"/>
<dbReference type="STRING" id="1514105.AOC36_08850"/>
<feature type="domain" description="Alpha-D-phosphohexomutase alpha/beta/alpha" evidence="17">
    <location>
        <begin position="156"/>
        <end position="256"/>
    </location>
</feature>
<dbReference type="PANTHER" id="PTHR45745">
    <property type="entry name" value="PHOSPHOMANNOMUTASE 45A"/>
    <property type="match status" value="1"/>
</dbReference>
<dbReference type="SUPFAM" id="SSF55957">
    <property type="entry name" value="Phosphoglucomutase, C-terminal domain"/>
    <property type="match status" value="1"/>
</dbReference>
<organism evidence="19 20">
    <name type="scientific">Erysipelothrix larvae</name>
    <dbReference type="NCBI Taxonomy" id="1514105"/>
    <lineage>
        <taxon>Bacteria</taxon>
        <taxon>Bacillati</taxon>
        <taxon>Bacillota</taxon>
        <taxon>Erysipelotrichia</taxon>
        <taxon>Erysipelotrichales</taxon>
        <taxon>Erysipelotrichaceae</taxon>
        <taxon>Erysipelothrix</taxon>
    </lineage>
</organism>
<dbReference type="Pfam" id="PF02879">
    <property type="entry name" value="PGM_PMM_II"/>
    <property type="match status" value="1"/>
</dbReference>
<accession>A0A0X8H0Z6</accession>
<keyword evidence="7" id="KW-0597">Phosphoprotein</keyword>
<feature type="domain" description="Alpha-D-phosphohexomutase alpha/beta/alpha" evidence="18">
    <location>
        <begin position="261"/>
        <end position="372"/>
    </location>
</feature>
<evidence type="ECO:0000259" key="18">
    <source>
        <dbReference type="Pfam" id="PF02880"/>
    </source>
</evidence>
<name>A0A0X8H0Z6_9FIRM</name>
<dbReference type="OrthoDB" id="9806956at2"/>
<dbReference type="InterPro" id="IPR016066">
    <property type="entry name" value="A-D-PHexomutase_CS"/>
</dbReference>
<evidence type="ECO:0000313" key="19">
    <source>
        <dbReference type="EMBL" id="AMC94092.1"/>
    </source>
</evidence>
<dbReference type="GO" id="GO:0008973">
    <property type="term" value="F:phosphopentomutase activity"/>
    <property type="evidence" value="ECO:0007669"/>
    <property type="project" value="TreeGrafter"/>
</dbReference>
<comment type="similarity">
    <text evidence="5 14">Belongs to the phosphohexose mutase family.</text>
</comment>
<evidence type="ECO:0000256" key="3">
    <source>
        <dbReference type="ARBA" id="ARBA00005164"/>
    </source>
</evidence>
<evidence type="ECO:0000256" key="9">
    <source>
        <dbReference type="ARBA" id="ARBA00022842"/>
    </source>
</evidence>
<evidence type="ECO:0000256" key="12">
    <source>
        <dbReference type="ARBA" id="ARBA00041398"/>
    </source>
</evidence>
<evidence type="ECO:0000259" key="17">
    <source>
        <dbReference type="Pfam" id="PF02879"/>
    </source>
</evidence>